<organism evidence="2 3">
    <name type="scientific">Piscinibacter terrae</name>
    <dbReference type="NCBI Taxonomy" id="2496871"/>
    <lineage>
        <taxon>Bacteria</taxon>
        <taxon>Pseudomonadati</taxon>
        <taxon>Pseudomonadota</taxon>
        <taxon>Betaproteobacteria</taxon>
        <taxon>Burkholderiales</taxon>
        <taxon>Sphaerotilaceae</taxon>
        <taxon>Piscinibacter</taxon>
    </lineage>
</organism>
<dbReference type="OrthoDB" id="9806902at2"/>
<protein>
    <submittedName>
        <fullName evidence="2">Lysophospholipase</fullName>
    </submittedName>
</protein>
<dbReference type="InterPro" id="IPR022742">
    <property type="entry name" value="Hydrolase_4"/>
</dbReference>
<comment type="caution">
    <text evidence="2">The sequence shown here is derived from an EMBL/GenBank/DDBJ whole genome shotgun (WGS) entry which is preliminary data.</text>
</comment>
<dbReference type="InterPro" id="IPR051044">
    <property type="entry name" value="MAG_DAG_Lipase"/>
</dbReference>
<dbReference type="PANTHER" id="PTHR11614">
    <property type="entry name" value="PHOSPHOLIPASE-RELATED"/>
    <property type="match status" value="1"/>
</dbReference>
<dbReference type="AlphaFoldDB" id="A0A3N7HNU9"/>
<dbReference type="Gene3D" id="3.40.50.1820">
    <property type="entry name" value="alpha/beta hydrolase"/>
    <property type="match status" value="1"/>
</dbReference>
<evidence type="ECO:0000313" key="2">
    <source>
        <dbReference type="EMBL" id="RQP22381.1"/>
    </source>
</evidence>
<proteinExistence type="predicted"/>
<evidence type="ECO:0000313" key="3">
    <source>
        <dbReference type="Proteomes" id="UP000267464"/>
    </source>
</evidence>
<dbReference type="Pfam" id="PF12146">
    <property type="entry name" value="Hydrolase_4"/>
    <property type="match status" value="1"/>
</dbReference>
<sequence length="281" mass="30365">MNTSLTTYDGLSLFVQHWPAAAAPARGTVLIAHGLGEHIMRYAHVAKFLNAQGWNVVGYDHRGHGRSGGDKGVLNQPDDFATDLALVMDAVRQQYPGPLVLAGHSLGGVIAARFVAGALEATPPKWSRPVDALILSSPAIDIGMNAAQKMMLSIAEPLTPNLAVNNGLNPSWVSRDPAVVKAYKEDPLVHDRITPKIVRFILDGGAKVLELAPKWTTPTLLTWAGSDKCVVPKGSVDFSAAAPRSVVTSREWPKLYHEIFNEPEQAEVLAYVGDWLATRLR</sequence>
<keyword evidence="3" id="KW-1185">Reference proteome</keyword>
<feature type="domain" description="Serine aminopeptidase S33" evidence="1">
    <location>
        <begin position="24"/>
        <end position="264"/>
    </location>
</feature>
<dbReference type="InterPro" id="IPR029058">
    <property type="entry name" value="AB_hydrolase_fold"/>
</dbReference>
<accession>A0A3N7HNU9</accession>
<dbReference type="EMBL" id="QUSW01000007">
    <property type="protein sequence ID" value="RQP22381.1"/>
    <property type="molecule type" value="Genomic_DNA"/>
</dbReference>
<reference evidence="2 3" key="2">
    <citation type="submission" date="2018-12" db="EMBL/GenBank/DDBJ databases">
        <title>Rhizobacter gummiphilus sp. nov., a rubber-degrading bacterium isolated from the soil of a botanical garden in Japan.</title>
        <authorList>
            <person name="Shunsuke S.S."/>
        </authorList>
    </citation>
    <scope>NUCLEOTIDE SEQUENCE [LARGE SCALE GENOMIC DNA]</scope>
    <source>
        <strain evidence="2 3">S-16</strain>
    </source>
</reference>
<reference evidence="2 3" key="1">
    <citation type="submission" date="2018-08" db="EMBL/GenBank/DDBJ databases">
        <authorList>
            <person name="Khan S.A."/>
            <person name="Jeon C.O."/>
            <person name="Chun B.H."/>
            <person name="Jeong S.E."/>
        </authorList>
    </citation>
    <scope>NUCLEOTIDE SEQUENCE [LARGE SCALE GENOMIC DNA]</scope>
    <source>
        <strain evidence="2 3">S-16</strain>
    </source>
</reference>
<dbReference type="RefSeq" id="WP_124542598.1">
    <property type="nucleotide sequence ID" value="NZ_QUSW01000007.1"/>
</dbReference>
<dbReference type="Proteomes" id="UP000267464">
    <property type="component" value="Unassembled WGS sequence"/>
</dbReference>
<dbReference type="SUPFAM" id="SSF53474">
    <property type="entry name" value="alpha/beta-Hydrolases"/>
    <property type="match status" value="1"/>
</dbReference>
<gene>
    <name evidence="2" type="ORF">DZC73_22255</name>
</gene>
<evidence type="ECO:0000259" key="1">
    <source>
        <dbReference type="Pfam" id="PF12146"/>
    </source>
</evidence>
<name>A0A3N7HNU9_9BURK</name>